<dbReference type="InterPro" id="IPR027417">
    <property type="entry name" value="P-loop_NTPase"/>
</dbReference>
<evidence type="ECO:0000313" key="3">
    <source>
        <dbReference type="Proteomes" id="UP000469427"/>
    </source>
</evidence>
<dbReference type="Pfam" id="PF01637">
    <property type="entry name" value="ATPase_2"/>
    <property type="match status" value="1"/>
</dbReference>
<gene>
    <name evidence="2" type="ORF">GAY98_07145</name>
</gene>
<dbReference type="Proteomes" id="UP000469427">
    <property type="component" value="Unassembled WGS sequence"/>
</dbReference>
<dbReference type="PANTHER" id="PTHR34704">
    <property type="entry name" value="ATPASE"/>
    <property type="match status" value="1"/>
</dbReference>
<protein>
    <submittedName>
        <fullName evidence="2">ATP-binding protein</fullName>
    </submittedName>
</protein>
<comment type="caution">
    <text evidence="2">The sequence shown here is derived from an EMBL/GenBank/DDBJ whole genome shotgun (WGS) entry which is preliminary data.</text>
</comment>
<dbReference type="Gene3D" id="3.40.50.300">
    <property type="entry name" value="P-loop containing nucleotide triphosphate hydrolases"/>
    <property type="match status" value="1"/>
</dbReference>
<feature type="domain" description="ATPase" evidence="1">
    <location>
        <begin position="8"/>
        <end position="214"/>
    </location>
</feature>
<dbReference type="EMBL" id="WDBI01000008">
    <property type="protein sequence ID" value="KAB6527984.1"/>
    <property type="molecule type" value="Genomic_DNA"/>
</dbReference>
<accession>A0A6I0ZVS9</accession>
<organism evidence="2 3">
    <name type="scientific">Phocaeicola vulgatus</name>
    <name type="common">Bacteroides vulgatus</name>
    <dbReference type="NCBI Taxonomy" id="821"/>
    <lineage>
        <taxon>Bacteria</taxon>
        <taxon>Pseudomonadati</taxon>
        <taxon>Bacteroidota</taxon>
        <taxon>Bacteroidia</taxon>
        <taxon>Bacteroidales</taxon>
        <taxon>Bacteroidaceae</taxon>
        <taxon>Phocaeicola</taxon>
    </lineage>
</organism>
<keyword evidence="2" id="KW-0067">ATP-binding</keyword>
<dbReference type="GO" id="GO:0005524">
    <property type="term" value="F:ATP binding"/>
    <property type="evidence" value="ECO:0007669"/>
    <property type="project" value="UniProtKB-KW"/>
</dbReference>
<evidence type="ECO:0000259" key="1">
    <source>
        <dbReference type="Pfam" id="PF01637"/>
    </source>
</evidence>
<dbReference type="SUPFAM" id="SSF52540">
    <property type="entry name" value="P-loop containing nucleoside triphosphate hydrolases"/>
    <property type="match status" value="1"/>
</dbReference>
<dbReference type="InterPro" id="IPR011579">
    <property type="entry name" value="ATPase_dom"/>
</dbReference>
<name>A0A6I0ZVS9_PHOVU</name>
<dbReference type="PANTHER" id="PTHR34704:SF1">
    <property type="entry name" value="ATPASE"/>
    <property type="match status" value="1"/>
</dbReference>
<reference evidence="2 3" key="1">
    <citation type="journal article" date="2019" name="Nat. Med.">
        <title>A library of human gut bacterial isolates paired with longitudinal multiomics data enables mechanistic microbiome research.</title>
        <authorList>
            <person name="Poyet M."/>
            <person name="Groussin M."/>
            <person name="Gibbons S.M."/>
            <person name="Avila-Pacheco J."/>
            <person name="Jiang X."/>
            <person name="Kearney S.M."/>
            <person name="Perrotta A.R."/>
            <person name="Berdy B."/>
            <person name="Zhao S."/>
            <person name="Lieberman T.D."/>
            <person name="Swanson P.K."/>
            <person name="Smith M."/>
            <person name="Roesemann S."/>
            <person name="Alexander J.E."/>
            <person name="Rich S.A."/>
            <person name="Livny J."/>
            <person name="Vlamakis H."/>
            <person name="Clish C."/>
            <person name="Bullock K."/>
            <person name="Deik A."/>
            <person name="Scott J."/>
            <person name="Pierce K.A."/>
            <person name="Xavier R.J."/>
            <person name="Alm E.J."/>
        </authorList>
    </citation>
    <scope>NUCLEOTIDE SEQUENCE [LARGE SCALE GENOMIC DNA]</scope>
    <source>
        <strain evidence="2 3">BIOML-A122</strain>
    </source>
</reference>
<keyword evidence="2" id="KW-0547">Nucleotide-binding</keyword>
<sequence length="476" mass="55482">MKPVLIARQKECEQLADSLKSNRSEFVIVCGRRRIGKTFLIDQFFKNEYDFTFVGAHKAKTATQLRNFAKAIRQHSGKKPSPFSDWYDAFDALEEYLGSLPADRKKVIFIDEMPWIDTSRSTFVEALENFWNGWANRRYDIVLIASGSATSWMADNLLENQGGLHNRITRRIYLEPFTLGETEEYFKSQDFYWTRYDMLQCYMLTGGVPYYLSLLDPKLSIAQNIDVLCFDENGPLRKEFNELYPALFNHAENYINIVTLLYQHKSGLTRKEIAQNSKLNGKFLNTILENLEQCDFIAKMELFGRESTMVYRLVDFYTLFYFKFIAEKHKLDGQWWSHHLDDAGIRSWQGLSFELVCMQHHRQIKKALGISGMATTVSTWKCGPDKESNLPGAQIDMIIERADRMIHLCEMKFSQKAFNISGDYEKKLRDRMWLFDTKTKNKKPLVHTFVTTFGLGEGKHHSIVHSEVTMDDLFNS</sequence>
<proteinExistence type="predicted"/>
<evidence type="ECO:0000313" key="2">
    <source>
        <dbReference type="EMBL" id="KAB6527984.1"/>
    </source>
</evidence>
<dbReference type="AlphaFoldDB" id="A0A6I0ZVS9"/>